<feature type="transmembrane region" description="Helical" evidence="1">
    <location>
        <begin position="47"/>
        <end position="67"/>
    </location>
</feature>
<keyword evidence="3" id="KW-1185">Reference proteome</keyword>
<organism evidence="2 3">
    <name type="scientific">Oceanobacillus indicireducens</name>
    <dbReference type="NCBI Taxonomy" id="1004261"/>
    <lineage>
        <taxon>Bacteria</taxon>
        <taxon>Bacillati</taxon>
        <taxon>Bacillota</taxon>
        <taxon>Bacilli</taxon>
        <taxon>Bacillales</taxon>
        <taxon>Bacillaceae</taxon>
        <taxon>Oceanobacillus</taxon>
    </lineage>
</organism>
<dbReference type="PANTHER" id="PTHR40078:SF1">
    <property type="entry name" value="INTEGRAL MEMBRANE PROTEIN"/>
    <property type="match status" value="1"/>
</dbReference>
<reference evidence="2" key="1">
    <citation type="journal article" date="2014" name="Int. J. Syst. Evol. Microbiol.">
        <title>Complete genome sequence of Corynebacterium casei LMG S-19264T (=DSM 44701T), isolated from a smear-ripened cheese.</title>
        <authorList>
            <consortium name="US DOE Joint Genome Institute (JGI-PGF)"/>
            <person name="Walter F."/>
            <person name="Albersmeier A."/>
            <person name="Kalinowski J."/>
            <person name="Ruckert C."/>
        </authorList>
    </citation>
    <scope>NUCLEOTIDE SEQUENCE</scope>
    <source>
        <strain evidence="2">JCM 17251</strain>
    </source>
</reference>
<evidence type="ECO:0000256" key="1">
    <source>
        <dbReference type="SAM" id="Phobius"/>
    </source>
</evidence>
<dbReference type="InterPro" id="IPR038750">
    <property type="entry name" value="YczE/YyaS-like"/>
</dbReference>
<protein>
    <submittedName>
        <fullName evidence="2">Membrane protein YczE</fullName>
    </submittedName>
</protein>
<comment type="caution">
    <text evidence="2">The sequence shown here is derived from an EMBL/GenBank/DDBJ whole genome shotgun (WGS) entry which is preliminary data.</text>
</comment>
<name>A0A917Y242_9BACI</name>
<dbReference type="RefSeq" id="WP_188858651.1">
    <property type="nucleotide sequence ID" value="NZ_BMOS01000028.1"/>
</dbReference>
<dbReference type="AlphaFoldDB" id="A0A917Y242"/>
<dbReference type="Proteomes" id="UP000624041">
    <property type="component" value="Unassembled WGS sequence"/>
</dbReference>
<dbReference type="EMBL" id="BMOS01000028">
    <property type="protein sequence ID" value="GGN63639.1"/>
    <property type="molecule type" value="Genomic_DNA"/>
</dbReference>
<reference evidence="2" key="2">
    <citation type="submission" date="2020-09" db="EMBL/GenBank/DDBJ databases">
        <authorList>
            <person name="Sun Q."/>
            <person name="Ohkuma M."/>
        </authorList>
    </citation>
    <scope>NUCLEOTIDE SEQUENCE</scope>
    <source>
        <strain evidence="2">JCM 17251</strain>
    </source>
</reference>
<evidence type="ECO:0000313" key="2">
    <source>
        <dbReference type="EMBL" id="GGN63639.1"/>
    </source>
</evidence>
<sequence length="223" mass="24098">MKKAFVYRWVFFFIGIMLLGLGVSLTIKGQRFGVGSWDVLHIGLFQNLGLSIGMWSIIAGIIVITIASIGLREFPKLGTFLNMVSVGLFIDFFNWLIPDPHTFTLQLVSFILGILLLGSGSGIYISANLGAGPRDSLMLLIVKKFKLSIRVARTMMEVSVAVAGFLLGGPIGVGTVVMVFALGPVMQVALGNSKKILDNLIAEKQVSNYSRSRDGLTSNDNAV</sequence>
<keyword evidence="1" id="KW-0472">Membrane</keyword>
<feature type="transmembrane region" description="Helical" evidence="1">
    <location>
        <begin position="103"/>
        <end position="126"/>
    </location>
</feature>
<keyword evidence="1" id="KW-0812">Transmembrane</keyword>
<dbReference type="Pfam" id="PF19700">
    <property type="entry name" value="DUF6198"/>
    <property type="match status" value="1"/>
</dbReference>
<keyword evidence="1" id="KW-1133">Transmembrane helix</keyword>
<evidence type="ECO:0000313" key="3">
    <source>
        <dbReference type="Proteomes" id="UP000624041"/>
    </source>
</evidence>
<feature type="transmembrane region" description="Helical" evidence="1">
    <location>
        <begin position="7"/>
        <end position="27"/>
    </location>
</feature>
<proteinExistence type="predicted"/>
<accession>A0A917Y242</accession>
<gene>
    <name evidence="2" type="primary">yczE</name>
    <name evidence="2" type="ORF">GCM10007971_30730</name>
</gene>
<dbReference type="PANTHER" id="PTHR40078">
    <property type="entry name" value="INTEGRAL MEMBRANE PROTEIN-RELATED"/>
    <property type="match status" value="1"/>
</dbReference>
<feature type="transmembrane region" description="Helical" evidence="1">
    <location>
        <begin position="79"/>
        <end position="97"/>
    </location>
</feature>